<protein>
    <submittedName>
        <fullName evidence="2">Uncharacterized protein</fullName>
    </submittedName>
</protein>
<accession>A0AAV3RGG3</accession>
<gene>
    <name evidence="2" type="ORF">LIER_28654</name>
</gene>
<dbReference type="AlphaFoldDB" id="A0AAV3RGG3"/>
<reference evidence="2 3" key="1">
    <citation type="submission" date="2024-01" db="EMBL/GenBank/DDBJ databases">
        <title>The complete chloroplast genome sequence of Lithospermum erythrorhizon: insights into the phylogenetic relationship among Boraginaceae species and the maternal lineages of purple gromwells.</title>
        <authorList>
            <person name="Okada T."/>
            <person name="Watanabe K."/>
        </authorList>
    </citation>
    <scope>NUCLEOTIDE SEQUENCE [LARGE SCALE GENOMIC DNA]</scope>
</reference>
<keyword evidence="3" id="KW-1185">Reference proteome</keyword>
<proteinExistence type="predicted"/>
<comment type="caution">
    <text evidence="2">The sequence shown here is derived from an EMBL/GenBank/DDBJ whole genome shotgun (WGS) entry which is preliminary data.</text>
</comment>
<feature type="region of interest" description="Disordered" evidence="1">
    <location>
        <begin position="49"/>
        <end position="102"/>
    </location>
</feature>
<organism evidence="2 3">
    <name type="scientific">Lithospermum erythrorhizon</name>
    <name type="common">Purple gromwell</name>
    <name type="synonym">Lithospermum officinale var. erythrorhizon</name>
    <dbReference type="NCBI Taxonomy" id="34254"/>
    <lineage>
        <taxon>Eukaryota</taxon>
        <taxon>Viridiplantae</taxon>
        <taxon>Streptophyta</taxon>
        <taxon>Embryophyta</taxon>
        <taxon>Tracheophyta</taxon>
        <taxon>Spermatophyta</taxon>
        <taxon>Magnoliopsida</taxon>
        <taxon>eudicotyledons</taxon>
        <taxon>Gunneridae</taxon>
        <taxon>Pentapetalae</taxon>
        <taxon>asterids</taxon>
        <taxon>lamiids</taxon>
        <taxon>Boraginales</taxon>
        <taxon>Boraginaceae</taxon>
        <taxon>Boraginoideae</taxon>
        <taxon>Lithospermeae</taxon>
        <taxon>Lithospermum</taxon>
    </lineage>
</organism>
<dbReference type="Proteomes" id="UP001454036">
    <property type="component" value="Unassembled WGS sequence"/>
</dbReference>
<evidence type="ECO:0000256" key="1">
    <source>
        <dbReference type="SAM" id="MobiDB-lite"/>
    </source>
</evidence>
<evidence type="ECO:0000313" key="2">
    <source>
        <dbReference type="EMBL" id="GAA0175489.1"/>
    </source>
</evidence>
<feature type="compositionally biased region" description="Basic and acidic residues" evidence="1">
    <location>
        <begin position="86"/>
        <end position="96"/>
    </location>
</feature>
<dbReference type="EMBL" id="BAABME010009619">
    <property type="protein sequence ID" value="GAA0175489.1"/>
    <property type="molecule type" value="Genomic_DNA"/>
</dbReference>
<sequence>MVNFDEMLGERPSFFDRVKIKSNTKPKESMVAPDFARVAPLPSSSIAAPQVRPMLKRISSEIPTSTSNPPKMAKKDAPSKKTSKVFARDSGEEETHSQGFGS</sequence>
<evidence type="ECO:0000313" key="3">
    <source>
        <dbReference type="Proteomes" id="UP001454036"/>
    </source>
</evidence>
<name>A0AAV3RGG3_LITER</name>